<sequence>MWTRIKSCISRRRSSDDIDMVDLTPMEEPNPCVDIHQSRPHRLSSVWTTDRRYIRRLSTSAQDECQCSGQSCHQCDVTDVTIKRD</sequence>
<name>A0A9D4FAE0_DREPO</name>
<evidence type="ECO:0000313" key="1">
    <source>
        <dbReference type="EMBL" id="KAH3792975.1"/>
    </source>
</evidence>
<evidence type="ECO:0000313" key="2">
    <source>
        <dbReference type="Proteomes" id="UP000828390"/>
    </source>
</evidence>
<accession>A0A9D4FAE0</accession>
<reference evidence="1" key="1">
    <citation type="journal article" date="2019" name="bioRxiv">
        <title>The Genome of the Zebra Mussel, Dreissena polymorpha: A Resource for Invasive Species Research.</title>
        <authorList>
            <person name="McCartney M.A."/>
            <person name="Auch B."/>
            <person name="Kono T."/>
            <person name="Mallez S."/>
            <person name="Zhang Y."/>
            <person name="Obille A."/>
            <person name="Becker A."/>
            <person name="Abrahante J.E."/>
            <person name="Garbe J."/>
            <person name="Badalamenti J.P."/>
            <person name="Herman A."/>
            <person name="Mangelson H."/>
            <person name="Liachko I."/>
            <person name="Sullivan S."/>
            <person name="Sone E.D."/>
            <person name="Koren S."/>
            <person name="Silverstein K.A.T."/>
            <person name="Beckman K.B."/>
            <person name="Gohl D.M."/>
        </authorList>
    </citation>
    <scope>NUCLEOTIDE SEQUENCE</scope>
    <source>
        <strain evidence="1">Duluth1</strain>
        <tissue evidence="1">Whole animal</tissue>
    </source>
</reference>
<gene>
    <name evidence="1" type="ORF">DPMN_146477</name>
</gene>
<proteinExistence type="predicted"/>
<organism evidence="1 2">
    <name type="scientific">Dreissena polymorpha</name>
    <name type="common">Zebra mussel</name>
    <name type="synonym">Mytilus polymorpha</name>
    <dbReference type="NCBI Taxonomy" id="45954"/>
    <lineage>
        <taxon>Eukaryota</taxon>
        <taxon>Metazoa</taxon>
        <taxon>Spiralia</taxon>
        <taxon>Lophotrochozoa</taxon>
        <taxon>Mollusca</taxon>
        <taxon>Bivalvia</taxon>
        <taxon>Autobranchia</taxon>
        <taxon>Heteroconchia</taxon>
        <taxon>Euheterodonta</taxon>
        <taxon>Imparidentia</taxon>
        <taxon>Neoheterodontei</taxon>
        <taxon>Myida</taxon>
        <taxon>Dreissenoidea</taxon>
        <taxon>Dreissenidae</taxon>
        <taxon>Dreissena</taxon>
    </lineage>
</organism>
<comment type="caution">
    <text evidence="1">The sequence shown here is derived from an EMBL/GenBank/DDBJ whole genome shotgun (WGS) entry which is preliminary data.</text>
</comment>
<dbReference type="AlphaFoldDB" id="A0A9D4FAE0"/>
<reference evidence="1" key="2">
    <citation type="submission" date="2020-11" db="EMBL/GenBank/DDBJ databases">
        <authorList>
            <person name="McCartney M.A."/>
            <person name="Auch B."/>
            <person name="Kono T."/>
            <person name="Mallez S."/>
            <person name="Becker A."/>
            <person name="Gohl D.M."/>
            <person name="Silverstein K.A.T."/>
            <person name="Koren S."/>
            <person name="Bechman K.B."/>
            <person name="Herman A."/>
            <person name="Abrahante J.E."/>
            <person name="Garbe J."/>
        </authorList>
    </citation>
    <scope>NUCLEOTIDE SEQUENCE</scope>
    <source>
        <strain evidence="1">Duluth1</strain>
        <tissue evidence="1">Whole animal</tissue>
    </source>
</reference>
<keyword evidence="2" id="KW-1185">Reference proteome</keyword>
<dbReference type="EMBL" id="JAIWYP010000007">
    <property type="protein sequence ID" value="KAH3792975.1"/>
    <property type="molecule type" value="Genomic_DNA"/>
</dbReference>
<protein>
    <submittedName>
        <fullName evidence="1">Uncharacterized protein</fullName>
    </submittedName>
</protein>
<dbReference type="Proteomes" id="UP000828390">
    <property type="component" value="Unassembled WGS sequence"/>
</dbReference>